<reference evidence="3 4" key="3">
    <citation type="journal article" date="2004" name="Nature">
        <title>Finishing the euchromatic sequence of the human genome.</title>
        <authorList>
            <consortium name="International Human Genome Sequencing Consortium"/>
        </authorList>
    </citation>
    <scope>NUCLEOTIDE SEQUENCE [LARGE SCALE GENOMIC DNA]</scope>
</reference>
<dbReference type="ExpressionAtlas" id="A0A2R8Y7E3">
    <property type="expression patterns" value="baseline and differential"/>
</dbReference>
<evidence type="ECO:0000313" key="3">
    <source>
        <dbReference type="Ensembl" id="ENSP00000495945.1"/>
    </source>
</evidence>
<dbReference type="OrthoDB" id="444255at2759"/>
<dbReference type="AlphaFoldDB" id="A0A2R8Y7E3"/>
<reference evidence="3" key="5">
    <citation type="submission" date="2025-09" db="UniProtKB">
        <authorList>
            <consortium name="Ensembl"/>
        </authorList>
    </citation>
    <scope>IDENTIFICATION</scope>
</reference>
<dbReference type="Pfam" id="PF19737">
    <property type="entry name" value="FKTN_N"/>
    <property type="match status" value="1"/>
</dbReference>
<organism evidence="3 4">
    <name type="scientific">Homo sapiens</name>
    <name type="common">Human</name>
    <dbReference type="NCBI Taxonomy" id="9606"/>
    <lineage>
        <taxon>Eukaryota</taxon>
        <taxon>Metazoa</taxon>
        <taxon>Chordata</taxon>
        <taxon>Craniata</taxon>
        <taxon>Vertebrata</taxon>
        <taxon>Euteleostomi</taxon>
        <taxon>Mammalia</taxon>
        <taxon>Eutheria</taxon>
        <taxon>Euarchontoglires</taxon>
        <taxon>Primates</taxon>
        <taxon>Haplorrhini</taxon>
        <taxon>Catarrhini</taxon>
        <taxon>Hominidae</taxon>
        <taxon>Homo</taxon>
    </lineage>
</organism>
<reference evidence="3" key="4">
    <citation type="submission" date="2025-08" db="UniProtKB">
        <authorList>
            <consortium name="Ensembl"/>
        </authorList>
    </citation>
    <scope>IDENTIFICATION</scope>
</reference>
<accession>A0A2R8Y7E3</accession>
<reference evidence="3 4" key="1">
    <citation type="journal article" date="2001" name="Nature">
        <title>Initial sequencing and analysis of the human genome.</title>
        <authorList>
            <consortium name="International Human Genome Sequencing Consortium"/>
            <person name="Lander E.S."/>
            <person name="Linton L.M."/>
            <person name="Birren B."/>
            <person name="Nusbaum C."/>
            <person name="Zody M.C."/>
            <person name="Baldwin J."/>
            <person name="Devon K."/>
            <person name="Dewar K."/>
            <person name="Doyle M."/>
            <person name="FitzHugh W."/>
            <person name="Funke R."/>
            <person name="Gage D."/>
            <person name="Harris K."/>
            <person name="Heaford A."/>
            <person name="Howland J."/>
            <person name="Kann L."/>
            <person name="Lehoczky J."/>
            <person name="LeVine R."/>
            <person name="McEwan P."/>
            <person name="McKernan K."/>
            <person name="Meldrim J."/>
            <person name="Mesirov J.P."/>
            <person name="Miranda C."/>
            <person name="Morris W."/>
            <person name="Naylor J."/>
            <person name="Raymond C."/>
            <person name="Rosetti M."/>
            <person name="Santos R."/>
            <person name="Sheridan A."/>
            <person name="Sougnez C."/>
            <person name="Stange-Thomann N."/>
            <person name="Stojanovic N."/>
            <person name="Subramanian A."/>
            <person name="Wyman D."/>
            <person name="Rogers J."/>
            <person name="Sulston J."/>
            <person name="Ainscough R."/>
            <person name="Beck S."/>
            <person name="Bentley D."/>
            <person name="Burton J."/>
            <person name="Clee C."/>
            <person name="Carter N."/>
            <person name="Coulson A."/>
            <person name="Deadman R."/>
            <person name="Deloukas P."/>
            <person name="Dunham A."/>
            <person name="Dunham I."/>
            <person name="Durbin R."/>
            <person name="French L."/>
            <person name="Grafham D."/>
            <person name="Gregory S."/>
            <person name="Hubbard T."/>
            <person name="Humphray S."/>
            <person name="Hunt A."/>
            <person name="Jones M."/>
            <person name="Lloyd C."/>
            <person name="McMurray A."/>
            <person name="Matthews L."/>
            <person name="Mercer S."/>
            <person name="Milne S."/>
            <person name="Mullikin J.C."/>
            <person name="Mungall A."/>
            <person name="Plumb R."/>
            <person name="Ross M."/>
            <person name="Shownkeen R."/>
            <person name="Sims S."/>
            <person name="Waterston R.H."/>
            <person name="Wilson R.K."/>
            <person name="Hillier L.W."/>
            <person name="McPherson J.D."/>
            <person name="Marra M.A."/>
            <person name="Mardis E.R."/>
            <person name="Fulton L.A."/>
            <person name="Chinwalla A.T."/>
            <person name="Pepin K.H."/>
            <person name="Gish W.R."/>
            <person name="Chissoe S.L."/>
            <person name="Wendl M.C."/>
            <person name="Delehaunty K.D."/>
            <person name="Miner T.L."/>
            <person name="Delehaunty A."/>
            <person name="Kramer J.B."/>
            <person name="Cook L.L."/>
            <person name="Fulton R.S."/>
            <person name="Johnson D.L."/>
            <person name="Minx P.J."/>
            <person name="Clifton S.W."/>
            <person name="Hawkins T."/>
            <person name="Branscomb E."/>
            <person name="Predki P."/>
            <person name="Richardson P."/>
            <person name="Wenning S."/>
            <person name="Slezak T."/>
            <person name="Doggett N."/>
            <person name="Cheng J.F."/>
            <person name="Olsen A."/>
            <person name="Lucas S."/>
            <person name="Elkin C."/>
            <person name="Uberbacher E."/>
            <person name="Frazier M."/>
            <person name="Gibbs R.A."/>
            <person name="Muzny D.M."/>
            <person name="Scherer S.E."/>
            <person name="Bouck J.B."/>
            <person name="Sodergren E.J."/>
            <person name="Worley K.C."/>
            <person name="Rives C.M."/>
            <person name="Gorrell J.H."/>
            <person name="Metzker M.L."/>
            <person name="Naylor S.L."/>
            <person name="Kucherlapati R.S."/>
            <person name="Nelson D.L."/>
            <person name="Weinstock G.M."/>
            <person name="Sakaki Y."/>
            <person name="Fujiyama A."/>
            <person name="Hattori M."/>
            <person name="Yada T."/>
            <person name="Toyoda A."/>
            <person name="Itoh T."/>
            <person name="Kawagoe C."/>
            <person name="Watanabe H."/>
            <person name="Totoki Y."/>
            <person name="Taylor T."/>
            <person name="Weissenbach J."/>
            <person name="Heilig R."/>
            <person name="Saurin W."/>
            <person name="Artiguenave F."/>
            <person name="Brottier P."/>
            <person name="Bruls T."/>
            <person name="Pelletier E."/>
            <person name="Robert C."/>
            <person name="Wincker P."/>
            <person name="Smith D.R."/>
            <person name="Doucette-Stamm L."/>
            <person name="Rubenfield M."/>
            <person name="Weinstock K."/>
            <person name="Lee H.M."/>
            <person name="Dubois J."/>
            <person name="Rosenthal A."/>
            <person name="Platzer M."/>
            <person name="Nyakatura G."/>
            <person name="Taudien S."/>
            <person name="Rump A."/>
            <person name="Yang H."/>
            <person name="Yu J."/>
            <person name="Wang J."/>
            <person name="Huang G."/>
            <person name="Gu J."/>
            <person name="Hood L."/>
            <person name="Rowen L."/>
            <person name="Madan A."/>
            <person name="Qin S."/>
            <person name="Davis R.W."/>
            <person name="Federspiel N.A."/>
            <person name="Abola A.P."/>
            <person name="Proctor M.J."/>
            <person name="Myers R.M."/>
            <person name="Schmutz J."/>
            <person name="Dickson M."/>
            <person name="Grimwood J."/>
            <person name="Cox D.R."/>
            <person name="Olson M.V."/>
            <person name="Kaul R."/>
            <person name="Raymond C."/>
            <person name="Shimizu N."/>
            <person name="Kawasaki K."/>
            <person name="Minoshima S."/>
            <person name="Evans G.A."/>
            <person name="Athanasiou M."/>
            <person name="Schultz R."/>
            <person name="Roe B.A."/>
            <person name="Chen F."/>
            <person name="Pan H."/>
            <person name="Ramser J."/>
            <person name="Lehrach H."/>
            <person name="Reinhardt R."/>
            <person name="McCombie W.R."/>
            <person name="de la Bastide M."/>
            <person name="Dedhia N."/>
            <person name="Blocker H."/>
            <person name="Hornischer K."/>
            <person name="Nordsiek G."/>
            <person name="Agarwala R."/>
            <person name="Aravind L."/>
            <person name="Bailey J.A."/>
            <person name="Bateman A."/>
            <person name="Batzoglou S."/>
            <person name="Birney E."/>
            <person name="Bork P."/>
            <person name="Brown D.G."/>
            <person name="Burge C.B."/>
            <person name="Cerutti L."/>
            <person name="Chen H.C."/>
            <person name="Church D."/>
            <person name="Clamp M."/>
            <person name="Copley R.R."/>
            <person name="Doerks T."/>
            <person name="Eddy S.R."/>
            <person name="Eichler E.E."/>
            <person name="Furey T.S."/>
            <person name="Galagan J."/>
            <person name="Gilbert J.G."/>
            <person name="Harmon C."/>
            <person name="Hayashizaki Y."/>
            <person name="Haussler D."/>
            <person name="Hermjakob H."/>
            <person name="Hokamp K."/>
            <person name="Jang W."/>
            <person name="Johnson L.S."/>
            <person name="Jones T.A."/>
            <person name="Kasif S."/>
            <person name="Kaspryzk A."/>
            <person name="Kennedy S."/>
            <person name="Kent W.J."/>
            <person name="Kitts P."/>
            <person name="Koonin E.V."/>
            <person name="Korf I."/>
            <person name="Kulp D."/>
            <person name="Lancet D."/>
            <person name="Lowe T.M."/>
            <person name="McLysaght A."/>
            <person name="Mikkelsen T."/>
            <person name="Moran J.V."/>
            <person name="Mulder N."/>
            <person name="Pollara V.J."/>
            <person name="Ponting C.P."/>
            <person name="Schuler G."/>
            <person name="Schultz J."/>
            <person name="Slater G."/>
            <person name="Smit A.F."/>
            <person name="Stupka E."/>
            <person name="Szustakowski J."/>
            <person name="Thierry-Mieg D."/>
            <person name="Thierry-Mieg J."/>
            <person name="Wagner L."/>
            <person name="Wallis J."/>
            <person name="Wheeler R."/>
            <person name="Williams A."/>
            <person name="Wolf Y.I."/>
            <person name="Wolfe K.H."/>
            <person name="Yang S.P."/>
            <person name="Yeh R.F."/>
            <person name="Collins F."/>
            <person name="Guyer M.S."/>
            <person name="Peterson J."/>
            <person name="Felsenfeld A."/>
            <person name="Wetterstrand K.A."/>
            <person name="Patrinos A."/>
            <person name="Morgan M.J."/>
            <person name="de Jong P."/>
            <person name="Catanese J.J."/>
            <person name="Osoegawa K."/>
            <person name="Shizuya H."/>
            <person name="Choi S."/>
            <person name="Chen Y.J."/>
        </authorList>
    </citation>
    <scope>NUCLEOTIDE SEQUENCE [LARGE SCALE GENOMIC DNA]</scope>
</reference>
<dbReference type="ChiTaRS" id="FKTN">
    <property type="organism name" value="human"/>
</dbReference>
<dbReference type="Bgee" id="ENSG00000106692">
    <property type="expression patterns" value="Expressed in calcaneal tendon and 191 other cell types or tissues"/>
</dbReference>
<keyword evidence="1" id="KW-1133">Transmembrane helix</keyword>
<keyword evidence="4" id="KW-1185">Reference proteome</keyword>
<dbReference type="InterPro" id="IPR045587">
    <property type="entry name" value="FKTN_N"/>
</dbReference>
<keyword evidence="1" id="KW-0472">Membrane</keyword>
<dbReference type="Proteomes" id="UP000005640">
    <property type="component" value="Chromosome 9"/>
</dbReference>
<feature type="transmembrane region" description="Helical" evidence="1">
    <location>
        <begin position="7"/>
        <end position="27"/>
    </location>
</feature>
<sequence length="110" mass="12907">MSRINKNVVLALLTLTSSAFLLFQLYYYKHYLSTKNGAGLSKSKGSRIGFDSTQWNQLDTFPRSVNDCIDNNLEDVFRSIFHLILKMFIFLRRLLIESRDHMCYLIICIF</sequence>
<keyword evidence="1" id="KW-0812">Transmembrane</keyword>
<dbReference type="OpenTargets" id="ENSG00000106692"/>
<dbReference type="HGNC" id="HGNC:3622">
    <property type="gene designation" value="FKTN"/>
</dbReference>
<protein>
    <submittedName>
        <fullName evidence="3">Fukutin</fullName>
    </submittedName>
</protein>
<dbReference type="VEuPathDB" id="HostDB:ENSG00000106692"/>
<dbReference type="Ensembl" id="ENST00000642537.1">
    <property type="protein sequence ID" value="ENSP00000495945.1"/>
    <property type="gene ID" value="ENSG00000106692.16"/>
</dbReference>
<proteinExistence type="predicted"/>
<dbReference type="EMBL" id="AL158070">
    <property type="status" value="NOT_ANNOTATED_CDS"/>
    <property type="molecule type" value="Genomic_DNA"/>
</dbReference>
<evidence type="ECO:0000313" key="4">
    <source>
        <dbReference type="Proteomes" id="UP000005640"/>
    </source>
</evidence>
<dbReference type="MassIVE" id="A0A2R8Y7E3"/>
<evidence type="ECO:0000259" key="2">
    <source>
        <dbReference type="Pfam" id="PF19737"/>
    </source>
</evidence>
<reference evidence="3 4" key="2">
    <citation type="journal article" date="2004" name="Nature">
        <title>DNA sequence and analysis of human chromosome 9.</title>
        <authorList>
            <person name="Humphray S.J."/>
            <person name="Oliver K."/>
            <person name="Hunt A.R."/>
            <person name="Plumb R.W."/>
            <person name="Loveland J.E."/>
            <person name="Howe K.L."/>
            <person name="Andrews T.D."/>
            <person name="Searle S."/>
            <person name="Hunt S.E."/>
            <person name="Scott C.E."/>
            <person name="Jones M.C."/>
            <person name="Ainscough R."/>
            <person name="Almeida J.P."/>
            <person name="Ambrose K.D."/>
            <person name="Ashwell R.I."/>
            <person name="Babbage A.K."/>
            <person name="Babbage S."/>
            <person name="Bagguley C.L."/>
            <person name="Bailey J."/>
            <person name="Banerjee R."/>
            <person name="Barker D.J."/>
            <person name="Barlow K.F."/>
            <person name="Bates K."/>
            <person name="Beasley H."/>
            <person name="Beasley O."/>
            <person name="Bird C.P."/>
            <person name="Bray-Allen S."/>
            <person name="Brown A.J."/>
            <person name="Brown J.Y."/>
            <person name="Burford D."/>
            <person name="Burrill W."/>
            <person name="Burton J."/>
            <person name="Carder C."/>
            <person name="Carter N.P."/>
            <person name="Chapman J.C."/>
            <person name="Chen Y."/>
            <person name="Clarke G."/>
            <person name="Clark S.Y."/>
            <person name="Clee C.M."/>
            <person name="Clegg S."/>
            <person name="Collier R.E."/>
            <person name="Corby N."/>
            <person name="Crosier M."/>
            <person name="Cummings A.T."/>
            <person name="Davies J."/>
            <person name="Dhami P."/>
            <person name="Dunn M."/>
            <person name="Dutta I."/>
            <person name="Dyer L.W."/>
            <person name="Earthrowl M.E."/>
            <person name="Faulkner L."/>
            <person name="Fleming C.J."/>
            <person name="Frankish A."/>
            <person name="Frankland J.A."/>
            <person name="French L."/>
            <person name="Fricker D.G."/>
            <person name="Garner P."/>
            <person name="Garnett J."/>
            <person name="Ghori J."/>
            <person name="Gilbert J.G."/>
            <person name="Glison C."/>
            <person name="Grafham D.V."/>
            <person name="Gribble S."/>
            <person name="Griffiths C."/>
            <person name="Griffiths-Jones S."/>
            <person name="Grocock R."/>
            <person name="Guy J."/>
            <person name="Hall R.E."/>
            <person name="Hammond S."/>
            <person name="Harley J.L."/>
            <person name="Harrison E.S."/>
            <person name="Hart E.A."/>
            <person name="Heath P.D."/>
            <person name="Henderson C.D."/>
            <person name="Hopkins B.L."/>
            <person name="Howard P.J."/>
            <person name="Howden P.J."/>
            <person name="Huckle E."/>
            <person name="Johnson C."/>
            <person name="Johnson D."/>
            <person name="Joy A.A."/>
            <person name="Kay M."/>
            <person name="Keenan S."/>
            <person name="Kershaw J.K."/>
            <person name="Kimberley A.M."/>
            <person name="King A."/>
            <person name="Knights A."/>
            <person name="Laird G.K."/>
            <person name="Langford C."/>
            <person name="Lawlor S."/>
            <person name="Leongamornlert D.A."/>
            <person name="Leversha M."/>
            <person name="Lloyd C."/>
            <person name="Lloyd D.M."/>
            <person name="Lovell J."/>
            <person name="Martin S."/>
            <person name="Mashreghi-Mohammadi M."/>
            <person name="Matthews L."/>
            <person name="McLaren S."/>
            <person name="McLay K.E."/>
            <person name="McMurray A."/>
            <person name="Milne S."/>
            <person name="Nickerson T."/>
            <person name="Nisbett J."/>
            <person name="Nordsiek G."/>
            <person name="Pearce A.V."/>
            <person name="Peck A.I."/>
            <person name="Porter K.M."/>
            <person name="Pandian R."/>
            <person name="Pelan S."/>
            <person name="Phillimore B."/>
            <person name="Povey S."/>
            <person name="Ramsey Y."/>
            <person name="Rand V."/>
            <person name="Scharfe M."/>
            <person name="Sehra H.K."/>
            <person name="Shownkeen R."/>
            <person name="Sims S.K."/>
            <person name="Skuce C.D."/>
            <person name="Smith M."/>
            <person name="Steward C.A."/>
            <person name="Swarbreck D."/>
            <person name="Sycamore N."/>
            <person name="Tester J."/>
            <person name="Thorpe A."/>
            <person name="Tracey A."/>
            <person name="Tromans A."/>
            <person name="Thomas D.W."/>
            <person name="Wall M."/>
            <person name="Wallis J.M."/>
            <person name="West A.P."/>
            <person name="Whitehead S.L."/>
            <person name="Willey D.L."/>
            <person name="Williams S.A."/>
            <person name="Wilming L."/>
            <person name="Wray P.W."/>
            <person name="Young L."/>
            <person name="Ashurst J.L."/>
            <person name="Coulson A."/>
            <person name="Blocker H."/>
            <person name="Durbin R."/>
            <person name="Sulston J.E."/>
            <person name="Hubbard T."/>
            <person name="Jackson M.J."/>
            <person name="Bentley D.R."/>
            <person name="Beck S."/>
            <person name="Rogers J."/>
            <person name="Dunham I."/>
        </authorList>
    </citation>
    <scope>NUCLEOTIDE SEQUENCE [LARGE SCALE GENOMIC DNA]</scope>
</reference>
<evidence type="ECO:0000256" key="1">
    <source>
        <dbReference type="SAM" id="Phobius"/>
    </source>
</evidence>
<name>A0A2R8Y7E3_HUMAN</name>
<gene>
    <name evidence="3" type="primary">FKTN</name>
</gene>
<dbReference type="Ensembl" id="ENST00000642537.1">
    <property type="protein sequence ID" value="ENSP00000495945.1"/>
    <property type="gene ID" value="ENSG00000106692.15"/>
</dbReference>
<feature type="transmembrane region" description="Helical" evidence="1">
    <location>
        <begin position="76"/>
        <end position="95"/>
    </location>
</feature>
<feature type="domain" description="Ribitol-5-phosphate transferase FKTN N-terminal" evidence="2">
    <location>
        <begin position="1"/>
        <end position="66"/>
    </location>
</feature>
<dbReference type="GeneTree" id="ENSGT00390000014471"/>